<reference evidence="2" key="1">
    <citation type="submission" date="2018-05" db="EMBL/GenBank/DDBJ databases">
        <authorList>
            <person name="Lanie J.A."/>
            <person name="Ng W.-L."/>
            <person name="Kazmierczak K.M."/>
            <person name="Andrzejewski T.M."/>
            <person name="Davidsen T.M."/>
            <person name="Wayne K.J."/>
            <person name="Tettelin H."/>
            <person name="Glass J.I."/>
            <person name="Rusch D."/>
            <person name="Podicherti R."/>
            <person name="Tsui H.-C.T."/>
            <person name="Winkler M.E."/>
        </authorList>
    </citation>
    <scope>NUCLEOTIDE SEQUENCE</scope>
</reference>
<feature type="compositionally biased region" description="Low complexity" evidence="1">
    <location>
        <begin position="213"/>
        <end position="236"/>
    </location>
</feature>
<feature type="compositionally biased region" description="Basic and acidic residues" evidence="1">
    <location>
        <begin position="197"/>
        <end position="209"/>
    </location>
</feature>
<feature type="non-terminal residue" evidence="2">
    <location>
        <position position="445"/>
    </location>
</feature>
<sequence length="445" mass="49116">FSPHGREYRLGPRGRRGQRLPAGPDPHRHDEPSWQRGAGGTIHRRCPRKGGIHHNVERVGSGSRQCDHAPRRRPAGPIAAAGAYRRGCRRRGPLDAPALLGGACGRLHLGSGRPGHEEHGRRRVDDHAVAQAVRCAAGPRRDLRRHRRRGGRQGRTRARMAPRSPSGSDQSAGDPHRRRRQRRRHRHPALHDLPGGAERDLPHEGDGPRPPRARFGPAWRQRGAGAVCGAGAAADGESPPALVGDDARFPRWRGNRPAAGTGRRPALGARSGAQRRSPVAPANRRGHARPVAFAAAQHRIGDDAAGRHQDQRHSGRGDGLDRRSPRTWGHAGELSRRVARRRRRCPGIRGRPVQLAPRGAVRGRTLQRHCRRHGSARSRRARRPQYFHRRHRRQTHRTAAARHAGLRIHALPAAAGTRGDATYPRTRRAYVGGRTSVRHACALRC</sequence>
<organism evidence="2">
    <name type="scientific">marine metagenome</name>
    <dbReference type="NCBI Taxonomy" id="408172"/>
    <lineage>
        <taxon>unclassified sequences</taxon>
        <taxon>metagenomes</taxon>
        <taxon>ecological metagenomes</taxon>
    </lineage>
</organism>
<gene>
    <name evidence="2" type="ORF">METZ01_LOCUS251240</name>
</gene>
<accession>A0A382IFJ6</accession>
<protein>
    <submittedName>
        <fullName evidence="2">Uncharacterized protein</fullName>
    </submittedName>
</protein>
<feature type="non-terminal residue" evidence="2">
    <location>
        <position position="1"/>
    </location>
</feature>
<evidence type="ECO:0000256" key="1">
    <source>
        <dbReference type="SAM" id="MobiDB-lite"/>
    </source>
</evidence>
<feature type="compositionally biased region" description="Basic residues" evidence="1">
    <location>
        <begin position="176"/>
        <end position="188"/>
    </location>
</feature>
<dbReference type="EMBL" id="UINC01067067">
    <property type="protein sequence ID" value="SVB98386.1"/>
    <property type="molecule type" value="Genomic_DNA"/>
</dbReference>
<dbReference type="AlphaFoldDB" id="A0A382IFJ6"/>
<feature type="compositionally biased region" description="Basic residues" evidence="1">
    <location>
        <begin position="142"/>
        <end position="160"/>
    </location>
</feature>
<evidence type="ECO:0000313" key="2">
    <source>
        <dbReference type="EMBL" id="SVB98386.1"/>
    </source>
</evidence>
<feature type="region of interest" description="Disordered" evidence="1">
    <location>
        <begin position="301"/>
        <end position="338"/>
    </location>
</feature>
<feature type="compositionally biased region" description="Basic and acidic residues" evidence="1">
    <location>
        <begin position="114"/>
        <end position="128"/>
    </location>
</feature>
<feature type="region of interest" description="Disordered" evidence="1">
    <location>
        <begin position="1"/>
        <end position="41"/>
    </location>
</feature>
<feature type="region of interest" description="Disordered" evidence="1">
    <location>
        <begin position="111"/>
        <end position="288"/>
    </location>
</feature>
<name>A0A382IFJ6_9ZZZZ</name>
<feature type="compositionally biased region" description="Basic and acidic residues" evidence="1">
    <location>
        <begin position="1"/>
        <end position="10"/>
    </location>
</feature>
<feature type="compositionally biased region" description="Basic and acidic residues" evidence="1">
    <location>
        <begin position="301"/>
        <end position="324"/>
    </location>
</feature>
<proteinExistence type="predicted"/>